<sequence length="43" mass="4992">MTGDKGKRLPERVQNRLCTGAKRDNVFIDPSLTFDEVRNVIWD</sequence>
<organism evidence="1 2">
    <name type="scientific">Fusarium oxysporum NRRL 32931</name>
    <dbReference type="NCBI Taxonomy" id="660029"/>
    <lineage>
        <taxon>Eukaryota</taxon>
        <taxon>Fungi</taxon>
        <taxon>Dikarya</taxon>
        <taxon>Ascomycota</taxon>
        <taxon>Pezizomycotina</taxon>
        <taxon>Sordariomycetes</taxon>
        <taxon>Hypocreomycetidae</taxon>
        <taxon>Hypocreales</taxon>
        <taxon>Nectriaceae</taxon>
        <taxon>Fusarium</taxon>
        <taxon>Fusarium oxysporum species complex</taxon>
    </lineage>
</organism>
<accession>W9HH02</accession>
<proteinExistence type="predicted"/>
<dbReference type="OrthoDB" id="5101389at2759"/>
<reference evidence="1 2" key="1">
    <citation type="submission" date="2011-06" db="EMBL/GenBank/DDBJ databases">
        <title>The Genome Sequence of Fusarium oxysporum FOSC 3-a.</title>
        <authorList>
            <consortium name="The Broad Institute Genome Sequencing Platform"/>
            <person name="Ma L.-J."/>
            <person name="Gale L.R."/>
            <person name="Schwartz D.C."/>
            <person name="Zhou S."/>
            <person name="Corby-Kistler H."/>
            <person name="Young S.K."/>
            <person name="Zeng Q."/>
            <person name="Gargeya S."/>
            <person name="Fitzgerald M."/>
            <person name="Haas B."/>
            <person name="Abouelleil A."/>
            <person name="Alvarado L."/>
            <person name="Arachchi H.M."/>
            <person name="Berlin A."/>
            <person name="Brown A."/>
            <person name="Chapman S.B."/>
            <person name="Chen Z."/>
            <person name="Dunbar C."/>
            <person name="Freedman E."/>
            <person name="Gearin G."/>
            <person name="Gellesch M."/>
            <person name="Goldberg J."/>
            <person name="Griggs A."/>
            <person name="Gujja S."/>
            <person name="Heiman D."/>
            <person name="Howarth C."/>
            <person name="Larson L."/>
            <person name="Lui A."/>
            <person name="MacDonald P.J.P."/>
            <person name="Mehta T."/>
            <person name="Montmayeur A."/>
            <person name="Murphy C."/>
            <person name="Neiman D."/>
            <person name="Pearson M."/>
            <person name="Priest M."/>
            <person name="Roberts A."/>
            <person name="Saif S."/>
            <person name="Shea T."/>
            <person name="Shenoy N."/>
            <person name="Sisk P."/>
            <person name="Stolte C."/>
            <person name="Sykes S."/>
            <person name="Wortman J."/>
            <person name="Nusbaum C."/>
            <person name="Birren B."/>
        </authorList>
    </citation>
    <scope>NUCLEOTIDE SEQUENCE [LARGE SCALE GENOMIC DNA]</scope>
    <source>
        <strain evidence="2">FOSC 3-a</strain>
    </source>
</reference>
<name>W9HH02_FUSOX</name>
<dbReference type="EMBL" id="JH717866">
    <property type="protein sequence ID" value="EWY79441.1"/>
    <property type="molecule type" value="Genomic_DNA"/>
</dbReference>
<dbReference type="Proteomes" id="UP000030753">
    <property type="component" value="Unassembled WGS sequence"/>
</dbReference>
<dbReference type="AlphaFoldDB" id="W9HH02"/>
<dbReference type="HOGENOM" id="CLU_3362186_0_0_1"/>
<gene>
    <name evidence="1" type="ORF">FOYG_17389</name>
</gene>
<protein>
    <submittedName>
        <fullName evidence="1">Uncharacterized protein</fullName>
    </submittedName>
</protein>
<evidence type="ECO:0000313" key="2">
    <source>
        <dbReference type="Proteomes" id="UP000030753"/>
    </source>
</evidence>
<evidence type="ECO:0000313" key="1">
    <source>
        <dbReference type="EMBL" id="EWY79441.1"/>
    </source>
</evidence>